<gene>
    <name evidence="1" type="ORF">QRX50_46790</name>
</gene>
<evidence type="ECO:0008006" key="3">
    <source>
        <dbReference type="Google" id="ProtNLM"/>
    </source>
</evidence>
<name>A0A9Y2MUD1_9PSEU</name>
<evidence type="ECO:0000313" key="1">
    <source>
        <dbReference type="EMBL" id="WIX78761.1"/>
    </source>
</evidence>
<evidence type="ECO:0000313" key="2">
    <source>
        <dbReference type="Proteomes" id="UP001236014"/>
    </source>
</evidence>
<sequence>MKTIACQLPGFDDSDDKIFVTDHAIVMLDGASAFVPVPVPPAVYAHELGRRLSQRLEEAPDHDLAGILAHAIHDVATDLSLERGRSPSSTVTILREHAGTIDILILGDNLVALPGTTLTDDRLSRLDLAPSRHYRHRLARGAGFDETHRETLRQLQSQQAARRNQEGGYWIAEADPAAAQHAVTSRFPVGDVPWAVLATDGAYKPMQYLGLADWPMLAGSEKADLERVLHQCEVWEAFTDPIAAQLPRAKRHDDKSLAVVHR</sequence>
<accession>A0A9Y2MUD1</accession>
<dbReference type="RefSeq" id="WP_285969466.1">
    <property type="nucleotide sequence ID" value="NZ_CP127294.1"/>
</dbReference>
<dbReference type="KEGG" id="acab:QRX50_46790"/>
<organism evidence="1 2">
    <name type="scientific">Amycolatopsis carbonis</name>
    <dbReference type="NCBI Taxonomy" id="715471"/>
    <lineage>
        <taxon>Bacteria</taxon>
        <taxon>Bacillati</taxon>
        <taxon>Actinomycetota</taxon>
        <taxon>Actinomycetes</taxon>
        <taxon>Pseudonocardiales</taxon>
        <taxon>Pseudonocardiaceae</taxon>
        <taxon>Amycolatopsis</taxon>
    </lineage>
</organism>
<dbReference type="Proteomes" id="UP001236014">
    <property type="component" value="Chromosome"/>
</dbReference>
<keyword evidence="2" id="KW-1185">Reference proteome</keyword>
<dbReference type="EMBL" id="CP127294">
    <property type="protein sequence ID" value="WIX78761.1"/>
    <property type="molecule type" value="Genomic_DNA"/>
</dbReference>
<proteinExistence type="predicted"/>
<protein>
    <recommendedName>
        <fullName evidence="3">Protein phosphatase 2C-like protein</fullName>
    </recommendedName>
</protein>
<dbReference type="AlphaFoldDB" id="A0A9Y2MUD1"/>
<reference evidence="1 2" key="1">
    <citation type="submission" date="2023-06" db="EMBL/GenBank/DDBJ databases">
        <authorList>
            <person name="Oyuntsetseg B."/>
            <person name="Kim S.B."/>
        </authorList>
    </citation>
    <scope>NUCLEOTIDE SEQUENCE [LARGE SCALE GENOMIC DNA]</scope>
    <source>
        <strain evidence="1 2">2-15</strain>
    </source>
</reference>